<dbReference type="Proteomes" id="UP000095286">
    <property type="component" value="Unplaced"/>
</dbReference>
<accession>A0AC35TPQ2</accession>
<reference evidence="2" key="1">
    <citation type="submission" date="2016-11" db="UniProtKB">
        <authorList>
            <consortium name="WormBaseParasite"/>
        </authorList>
    </citation>
    <scope>IDENTIFICATION</scope>
    <source>
        <strain evidence="2">KR3021</strain>
    </source>
</reference>
<protein>
    <submittedName>
        <fullName evidence="2">Proliferating cell nuclear antigen</fullName>
    </submittedName>
</protein>
<proteinExistence type="predicted"/>
<sequence length="272" mass="29946">MLEAELPHASLLKKVVEAIKDLVTDAPFDCCETGITLQAMDSSHVALVSLKMDVSLFETYRCDRTVSIGLSLAAMSKALKCANNDDICKLSYSDDDRDNITFTFRDAKKERTQDVTVRLVDLDNEHLGIPDQDYTACIDMPSNEFMKSCRDLAMFSDTISIAADKGSVTFSATGETGNSTVTYNSSTPSDDEEESNKIVIKVEKPVKINFSIKYMNSFTKATPLGSKVSIKMCNNVPVIIEYPFGGDDENPDTSSLSFFLAPKIDDDVKMEA</sequence>
<organism evidence="1 2">
    <name type="scientific">Rhabditophanes sp. KR3021</name>
    <dbReference type="NCBI Taxonomy" id="114890"/>
    <lineage>
        <taxon>Eukaryota</taxon>
        <taxon>Metazoa</taxon>
        <taxon>Ecdysozoa</taxon>
        <taxon>Nematoda</taxon>
        <taxon>Chromadorea</taxon>
        <taxon>Rhabditida</taxon>
        <taxon>Tylenchina</taxon>
        <taxon>Panagrolaimomorpha</taxon>
        <taxon>Strongyloidoidea</taxon>
        <taxon>Alloionematidae</taxon>
        <taxon>Rhabditophanes</taxon>
    </lineage>
</organism>
<dbReference type="WBParaSite" id="RSKR_0000314800.1">
    <property type="protein sequence ID" value="RSKR_0000314800.1"/>
    <property type="gene ID" value="RSKR_0000314800"/>
</dbReference>
<evidence type="ECO:0000313" key="2">
    <source>
        <dbReference type="WBParaSite" id="RSKR_0000314800.1"/>
    </source>
</evidence>
<name>A0AC35TPQ2_9BILA</name>
<evidence type="ECO:0000313" key="1">
    <source>
        <dbReference type="Proteomes" id="UP000095286"/>
    </source>
</evidence>